<comment type="similarity">
    <text evidence="5">Belongs to the SAT4 family.</text>
</comment>
<evidence type="ECO:0000256" key="7">
    <source>
        <dbReference type="SAM" id="Phobius"/>
    </source>
</evidence>
<feature type="transmembrane region" description="Helical" evidence="7">
    <location>
        <begin position="223"/>
        <end position="242"/>
    </location>
</feature>
<feature type="transmembrane region" description="Helical" evidence="7">
    <location>
        <begin position="63"/>
        <end position="86"/>
    </location>
</feature>
<comment type="subcellular location">
    <subcellularLocation>
        <location evidence="1">Membrane</location>
        <topology evidence="1">Multi-pass membrane protein</topology>
    </subcellularLocation>
</comment>
<feature type="domain" description="Rhodopsin" evidence="8">
    <location>
        <begin position="47"/>
        <end position="288"/>
    </location>
</feature>
<evidence type="ECO:0000259" key="8">
    <source>
        <dbReference type="Pfam" id="PF20684"/>
    </source>
</evidence>
<evidence type="ECO:0000313" key="10">
    <source>
        <dbReference type="Proteomes" id="UP001301769"/>
    </source>
</evidence>
<comment type="caution">
    <text evidence="9">The sequence shown here is derived from an EMBL/GenBank/DDBJ whole genome shotgun (WGS) entry which is preliminary data.</text>
</comment>
<evidence type="ECO:0000313" key="9">
    <source>
        <dbReference type="EMBL" id="KAK4208492.1"/>
    </source>
</evidence>
<evidence type="ECO:0000256" key="5">
    <source>
        <dbReference type="ARBA" id="ARBA00038359"/>
    </source>
</evidence>
<keyword evidence="3 7" id="KW-1133">Transmembrane helix</keyword>
<feature type="transmembrane region" description="Helical" evidence="7">
    <location>
        <begin position="262"/>
        <end position="283"/>
    </location>
</feature>
<accession>A0AAN7B3D9</accession>
<feature type="transmembrane region" description="Helical" evidence="7">
    <location>
        <begin position="106"/>
        <end position="129"/>
    </location>
</feature>
<dbReference type="AlphaFoldDB" id="A0AAN7B3D9"/>
<dbReference type="GO" id="GO:0016020">
    <property type="term" value="C:membrane"/>
    <property type="evidence" value="ECO:0007669"/>
    <property type="project" value="UniProtKB-SubCell"/>
</dbReference>
<dbReference type="PANTHER" id="PTHR33048:SF155">
    <property type="entry name" value="INTEGRAL MEMBRANE PROTEIN"/>
    <property type="match status" value="1"/>
</dbReference>
<dbReference type="InterPro" id="IPR049326">
    <property type="entry name" value="Rhodopsin_dom_fungi"/>
</dbReference>
<evidence type="ECO:0000256" key="4">
    <source>
        <dbReference type="ARBA" id="ARBA00023136"/>
    </source>
</evidence>
<keyword evidence="4 7" id="KW-0472">Membrane</keyword>
<dbReference type="InterPro" id="IPR052337">
    <property type="entry name" value="SAT4-like"/>
</dbReference>
<reference evidence="9" key="1">
    <citation type="journal article" date="2023" name="Mol. Phylogenet. Evol.">
        <title>Genome-scale phylogeny and comparative genomics of the fungal order Sordariales.</title>
        <authorList>
            <person name="Hensen N."/>
            <person name="Bonometti L."/>
            <person name="Westerberg I."/>
            <person name="Brannstrom I.O."/>
            <person name="Guillou S."/>
            <person name="Cros-Aarteil S."/>
            <person name="Calhoun S."/>
            <person name="Haridas S."/>
            <person name="Kuo A."/>
            <person name="Mondo S."/>
            <person name="Pangilinan J."/>
            <person name="Riley R."/>
            <person name="LaButti K."/>
            <person name="Andreopoulos B."/>
            <person name="Lipzen A."/>
            <person name="Chen C."/>
            <person name="Yan M."/>
            <person name="Daum C."/>
            <person name="Ng V."/>
            <person name="Clum A."/>
            <person name="Steindorff A."/>
            <person name="Ohm R.A."/>
            <person name="Martin F."/>
            <person name="Silar P."/>
            <person name="Natvig D.O."/>
            <person name="Lalanne C."/>
            <person name="Gautier V."/>
            <person name="Ament-Velasquez S.L."/>
            <person name="Kruys A."/>
            <person name="Hutchinson M.I."/>
            <person name="Powell A.J."/>
            <person name="Barry K."/>
            <person name="Miller A.N."/>
            <person name="Grigoriev I.V."/>
            <person name="Debuchy R."/>
            <person name="Gladieux P."/>
            <person name="Hiltunen Thoren M."/>
            <person name="Johannesson H."/>
        </authorList>
    </citation>
    <scope>NUCLEOTIDE SEQUENCE</scope>
    <source>
        <strain evidence="9">PSN293</strain>
    </source>
</reference>
<evidence type="ECO:0000256" key="2">
    <source>
        <dbReference type="ARBA" id="ARBA00022692"/>
    </source>
</evidence>
<dbReference type="PANTHER" id="PTHR33048">
    <property type="entry name" value="PTH11-LIKE INTEGRAL MEMBRANE PROTEIN (AFU_ORTHOLOGUE AFUA_5G11245)"/>
    <property type="match status" value="1"/>
</dbReference>
<evidence type="ECO:0000256" key="6">
    <source>
        <dbReference type="SAM" id="MobiDB-lite"/>
    </source>
</evidence>
<dbReference type="EMBL" id="MU858241">
    <property type="protein sequence ID" value="KAK4208492.1"/>
    <property type="molecule type" value="Genomic_DNA"/>
</dbReference>
<keyword evidence="10" id="KW-1185">Reference proteome</keyword>
<protein>
    <recommendedName>
        <fullName evidence="8">Rhodopsin domain-containing protein</fullName>
    </recommendedName>
</protein>
<gene>
    <name evidence="9" type="ORF">QBC37DRAFT_443898</name>
</gene>
<organism evidence="9 10">
    <name type="scientific">Rhypophila decipiens</name>
    <dbReference type="NCBI Taxonomy" id="261697"/>
    <lineage>
        <taxon>Eukaryota</taxon>
        <taxon>Fungi</taxon>
        <taxon>Dikarya</taxon>
        <taxon>Ascomycota</taxon>
        <taxon>Pezizomycotina</taxon>
        <taxon>Sordariomycetes</taxon>
        <taxon>Sordariomycetidae</taxon>
        <taxon>Sordariales</taxon>
        <taxon>Naviculisporaceae</taxon>
        <taxon>Rhypophila</taxon>
    </lineage>
</organism>
<sequence length="402" mass="42935">MSDAEGPPPPPPPFVEPYPGFSDETNGPLIVVVTTALTGLATLFVIARIYSRMISVGKIALDDWIIIVSIVLGIWYVGMSGAAVHYGGGRHIMTLKPEDTTQVIKLTVISFVPGVTSFVLPKFGVVILLAKLLNPPRLHIIFMWIISVIYGLMTVAMLSLNFGQCTPAAAQWDMAVKGTCMDRKIVVNYAMTLGIVGAIYDFYLAAYPTFVLWGLQMNIKKKLALCSSLGFGYCAGAVAIYKCTTFQGLLTLQDYTYALGNVVLWTNIEANSVVISACIPLLLPLMKKIFGSSALGGSTGKSGGAVSGNSAKSNSGNGASGLVTFGAGSSKRSKTLSSHFDGTNDSEDSKYIILEERSFQYSSREAGDEDANISSQNGRNGHNMPKRVPKTPVLDQCSSSSH</sequence>
<feature type="transmembrane region" description="Helical" evidence="7">
    <location>
        <begin position="29"/>
        <end position="51"/>
    </location>
</feature>
<evidence type="ECO:0000256" key="3">
    <source>
        <dbReference type="ARBA" id="ARBA00022989"/>
    </source>
</evidence>
<name>A0AAN7B3D9_9PEZI</name>
<dbReference type="Pfam" id="PF20684">
    <property type="entry name" value="Fung_rhodopsin"/>
    <property type="match status" value="1"/>
</dbReference>
<keyword evidence="2 7" id="KW-0812">Transmembrane</keyword>
<feature type="transmembrane region" description="Helical" evidence="7">
    <location>
        <begin position="189"/>
        <end position="211"/>
    </location>
</feature>
<proteinExistence type="inferred from homology"/>
<evidence type="ECO:0000256" key="1">
    <source>
        <dbReference type="ARBA" id="ARBA00004141"/>
    </source>
</evidence>
<feature type="region of interest" description="Disordered" evidence="6">
    <location>
        <begin position="361"/>
        <end position="402"/>
    </location>
</feature>
<dbReference type="Proteomes" id="UP001301769">
    <property type="component" value="Unassembled WGS sequence"/>
</dbReference>
<reference evidence="9" key="2">
    <citation type="submission" date="2023-05" db="EMBL/GenBank/DDBJ databases">
        <authorList>
            <consortium name="Lawrence Berkeley National Laboratory"/>
            <person name="Steindorff A."/>
            <person name="Hensen N."/>
            <person name="Bonometti L."/>
            <person name="Westerberg I."/>
            <person name="Brannstrom I.O."/>
            <person name="Guillou S."/>
            <person name="Cros-Aarteil S."/>
            <person name="Calhoun S."/>
            <person name="Haridas S."/>
            <person name="Kuo A."/>
            <person name="Mondo S."/>
            <person name="Pangilinan J."/>
            <person name="Riley R."/>
            <person name="Labutti K."/>
            <person name="Andreopoulos B."/>
            <person name="Lipzen A."/>
            <person name="Chen C."/>
            <person name="Yanf M."/>
            <person name="Daum C."/>
            <person name="Ng V."/>
            <person name="Clum A."/>
            <person name="Ohm R."/>
            <person name="Martin F."/>
            <person name="Silar P."/>
            <person name="Natvig D."/>
            <person name="Lalanne C."/>
            <person name="Gautier V."/>
            <person name="Ament-Velasquez S.L."/>
            <person name="Kruys A."/>
            <person name="Hutchinson M.I."/>
            <person name="Powell A.J."/>
            <person name="Barry K."/>
            <person name="Miller A.N."/>
            <person name="Grigoriev I.V."/>
            <person name="Debuchy R."/>
            <person name="Gladieux P."/>
            <person name="Thoren M.H."/>
            <person name="Johannesson H."/>
        </authorList>
    </citation>
    <scope>NUCLEOTIDE SEQUENCE</scope>
    <source>
        <strain evidence="9">PSN293</strain>
    </source>
</reference>
<feature type="transmembrane region" description="Helical" evidence="7">
    <location>
        <begin position="141"/>
        <end position="162"/>
    </location>
</feature>